<organism evidence="1 2">
    <name type="scientific">Saccharothrix yanglingensis</name>
    <dbReference type="NCBI Taxonomy" id="659496"/>
    <lineage>
        <taxon>Bacteria</taxon>
        <taxon>Bacillati</taxon>
        <taxon>Actinomycetota</taxon>
        <taxon>Actinomycetes</taxon>
        <taxon>Pseudonocardiales</taxon>
        <taxon>Pseudonocardiaceae</taxon>
        <taxon>Saccharothrix</taxon>
    </lineage>
</organism>
<protein>
    <recommendedName>
        <fullName evidence="3">Aromatic ring-opening dioxygenase LigB</fullName>
    </recommendedName>
</protein>
<proteinExistence type="predicted"/>
<dbReference type="Proteomes" id="UP001225605">
    <property type="component" value="Unassembled WGS sequence"/>
</dbReference>
<reference evidence="1 2" key="1">
    <citation type="submission" date="2017-06" db="EMBL/GenBank/DDBJ databases">
        <title>Cultured bacterium strain Saccharothrix yanglingensis Hhs.015.</title>
        <authorList>
            <person name="Xia Y."/>
        </authorList>
    </citation>
    <scope>NUCLEOTIDE SEQUENCE [LARGE SCALE GENOMIC DNA]</scope>
    <source>
        <strain evidence="1 2">Hhs.015</strain>
    </source>
</reference>
<comment type="caution">
    <text evidence="1">The sequence shown here is derived from an EMBL/GenBank/DDBJ whole genome shotgun (WGS) entry which is preliminary data.</text>
</comment>
<name>A0ABU0X0S2_9PSEU</name>
<dbReference type="Gene3D" id="3.40.830.10">
    <property type="entry name" value="LigB-like"/>
    <property type="match status" value="1"/>
</dbReference>
<evidence type="ECO:0000313" key="2">
    <source>
        <dbReference type="Proteomes" id="UP001225605"/>
    </source>
</evidence>
<dbReference type="RefSeq" id="WP_306746914.1">
    <property type="nucleotide sequence ID" value="NZ_NSDM01000007.1"/>
</dbReference>
<accession>A0ABU0X0S2</accession>
<sequence>MISRLAVVPHPPLLVPELVAGAAVETEPVRAATLAAARDLAACSDEWLAVAADPSGPRVVEDVTGSFHAFGVDVPVSLTEGASRAEDDLPLPALIAGWLRERAGARRVSVHLVPPDLPESDCAALGARLAGASALLVLGDGSHRHGEHAVGRADDRAGAFDEGVGRALASADRGALRALDPVLAADLGAGGRAAWQVAAAVPGAWRCTRSAFLAPYGVGYHWAVWEARSGRLEP</sequence>
<dbReference type="EMBL" id="NSDM01000007">
    <property type="protein sequence ID" value="MDQ2585710.1"/>
    <property type="molecule type" value="Genomic_DNA"/>
</dbReference>
<gene>
    <name evidence="1" type="ORF">CKY47_17310</name>
</gene>
<evidence type="ECO:0008006" key="3">
    <source>
        <dbReference type="Google" id="ProtNLM"/>
    </source>
</evidence>
<keyword evidence="2" id="KW-1185">Reference proteome</keyword>
<evidence type="ECO:0000313" key="1">
    <source>
        <dbReference type="EMBL" id="MDQ2585710.1"/>
    </source>
</evidence>